<sequence length="389" mass="45774">MGVTLFSFLTSLIWVSIFAIVIKLLSRQMILLRTFSIYPLIFLICLCLIRFFLPTELFYTQIIRSKNLLPSLQYVLTYPLINFYSKGITVNILEILILISVGVALYKFYIKISEYRRLSNILSIFPDCEDQRVKTTLEKIQNLTGIRKELKIIMHKGIRTPAIVGFHSQIILLPDINFTDDELFSVLLHEWQHYQQRHVIIKCICDIIQTIFWWNPFFRYFNTEVEHTLEMHSDEKVSCFLNRQQQKCYLNAIIKVIQNQEKSQKKSILTCCLVEEAKSDRMEQRFKMLLESNYSKIKKQRSKMLIPITFVLLMLSYTFVIQPYSEPGIQNYGIMTEISSSYYFVKTDSGYNLYNEQGDIIATVSVIDDSLKHLKIINEGVNHEKVFHN</sequence>
<accession>A0ABU4GSU9</accession>
<keyword evidence="1" id="KW-0812">Transmembrane</keyword>
<proteinExistence type="predicted"/>
<dbReference type="CDD" id="cd07341">
    <property type="entry name" value="M56_BlaR1_MecR1_like"/>
    <property type="match status" value="1"/>
</dbReference>
<feature type="transmembrane region" description="Helical" evidence="1">
    <location>
        <begin position="6"/>
        <end position="25"/>
    </location>
</feature>
<keyword evidence="1" id="KW-0472">Membrane</keyword>
<dbReference type="InterPro" id="IPR052173">
    <property type="entry name" value="Beta-lactam_resp_regulator"/>
</dbReference>
<reference evidence="3 4" key="1">
    <citation type="submission" date="2023-10" db="EMBL/GenBank/DDBJ databases">
        <title>A novel Glycoside Hydrolase 43-Like Enzyme from Clostrdium boliviensis is an Endo-xylanase, and a Candidate for Xylooligosaccharides Production from Different Xylan Substrates.</title>
        <authorList>
            <person name="Alvarez M.T."/>
            <person name="Rocabado-Villegas L.R."/>
            <person name="Salas-Veizaga D.M."/>
            <person name="Linares-Pasten J.A."/>
            <person name="Gudmundsdottir E.E."/>
            <person name="Hreggvidsson G.O."/>
            <person name="Adlercreutz P."/>
            <person name="Nordberg Karlsson E."/>
        </authorList>
    </citation>
    <scope>NUCLEOTIDE SEQUENCE [LARGE SCALE GENOMIC DNA]</scope>
    <source>
        <strain evidence="3 4">E-1</strain>
    </source>
</reference>
<evidence type="ECO:0000256" key="1">
    <source>
        <dbReference type="SAM" id="Phobius"/>
    </source>
</evidence>
<feature type="transmembrane region" description="Helical" evidence="1">
    <location>
        <begin position="88"/>
        <end position="109"/>
    </location>
</feature>
<keyword evidence="1" id="KW-1133">Transmembrane helix</keyword>
<keyword evidence="4" id="KW-1185">Reference proteome</keyword>
<gene>
    <name evidence="3" type="ORF">RZO55_16995</name>
</gene>
<evidence type="ECO:0000259" key="2">
    <source>
        <dbReference type="Pfam" id="PF05569"/>
    </source>
</evidence>
<evidence type="ECO:0000313" key="3">
    <source>
        <dbReference type="EMBL" id="MDW2799272.1"/>
    </source>
</evidence>
<dbReference type="Pfam" id="PF05569">
    <property type="entry name" value="Peptidase_M56"/>
    <property type="match status" value="1"/>
</dbReference>
<dbReference type="InterPro" id="IPR008756">
    <property type="entry name" value="Peptidase_M56"/>
</dbReference>
<dbReference type="PANTHER" id="PTHR34978:SF3">
    <property type="entry name" value="SLR0241 PROTEIN"/>
    <property type="match status" value="1"/>
</dbReference>
<comment type="caution">
    <text evidence="3">The sequence shown here is derived from an EMBL/GenBank/DDBJ whole genome shotgun (WGS) entry which is preliminary data.</text>
</comment>
<dbReference type="RefSeq" id="WP_318065472.1">
    <property type="nucleotide sequence ID" value="NZ_JAWONS010000252.1"/>
</dbReference>
<organism evidence="3 4">
    <name type="scientific">Clostridium boliviensis</name>
    <dbReference type="NCBI Taxonomy" id="318465"/>
    <lineage>
        <taxon>Bacteria</taxon>
        <taxon>Bacillati</taxon>
        <taxon>Bacillota</taxon>
        <taxon>Clostridia</taxon>
        <taxon>Eubacteriales</taxon>
        <taxon>Clostridiaceae</taxon>
        <taxon>Clostridium</taxon>
    </lineage>
</organism>
<protein>
    <submittedName>
        <fullName evidence="3">M56 family metallopeptidase</fullName>
    </submittedName>
</protein>
<name>A0ABU4GSU9_9CLOT</name>
<dbReference type="EMBL" id="JAWONS010000252">
    <property type="protein sequence ID" value="MDW2799272.1"/>
    <property type="molecule type" value="Genomic_DNA"/>
</dbReference>
<feature type="transmembrane region" description="Helical" evidence="1">
    <location>
        <begin position="37"/>
        <end position="53"/>
    </location>
</feature>
<dbReference type="Proteomes" id="UP001276854">
    <property type="component" value="Unassembled WGS sequence"/>
</dbReference>
<feature type="transmembrane region" description="Helical" evidence="1">
    <location>
        <begin position="304"/>
        <end position="324"/>
    </location>
</feature>
<evidence type="ECO:0000313" key="4">
    <source>
        <dbReference type="Proteomes" id="UP001276854"/>
    </source>
</evidence>
<dbReference type="PANTHER" id="PTHR34978">
    <property type="entry name" value="POSSIBLE SENSOR-TRANSDUCER PROTEIN BLAR"/>
    <property type="match status" value="1"/>
</dbReference>
<feature type="domain" description="Peptidase M56" evidence="2">
    <location>
        <begin position="16"/>
        <end position="289"/>
    </location>
</feature>